<organism evidence="2 3">
    <name type="scientific">Ktedonospora formicarum</name>
    <dbReference type="NCBI Taxonomy" id="2778364"/>
    <lineage>
        <taxon>Bacteria</taxon>
        <taxon>Bacillati</taxon>
        <taxon>Chloroflexota</taxon>
        <taxon>Ktedonobacteria</taxon>
        <taxon>Ktedonobacterales</taxon>
        <taxon>Ktedonobacteraceae</taxon>
        <taxon>Ktedonospora</taxon>
    </lineage>
</organism>
<dbReference type="Proteomes" id="UP000612362">
    <property type="component" value="Unassembled WGS sequence"/>
</dbReference>
<sequence length="51" mass="5465">MSVVCFHGRGILLQNMPLGDAFARLAAIEAVLGLLIEASCIATFTQRFLGK</sequence>
<dbReference type="RefSeq" id="WP_220197537.1">
    <property type="nucleotide sequence ID" value="NZ_BNJF01000004.1"/>
</dbReference>
<evidence type="ECO:0000313" key="3">
    <source>
        <dbReference type="Proteomes" id="UP000612362"/>
    </source>
</evidence>
<reference evidence="2" key="1">
    <citation type="submission" date="2020-10" db="EMBL/GenBank/DDBJ databases">
        <title>Taxonomic study of unclassified bacteria belonging to the class Ktedonobacteria.</title>
        <authorList>
            <person name="Yabe S."/>
            <person name="Wang C.M."/>
            <person name="Zheng Y."/>
            <person name="Sakai Y."/>
            <person name="Cavaletti L."/>
            <person name="Monciardini P."/>
            <person name="Donadio S."/>
        </authorList>
    </citation>
    <scope>NUCLEOTIDE SEQUENCE</scope>
    <source>
        <strain evidence="2">SOSP1-1</strain>
    </source>
</reference>
<keyword evidence="1" id="KW-1133">Transmembrane helix</keyword>
<name>A0A8J3MX86_9CHLR</name>
<accession>A0A8J3MX86</accession>
<keyword evidence="1" id="KW-0812">Transmembrane</keyword>
<keyword evidence="1" id="KW-0472">Membrane</keyword>
<feature type="transmembrane region" description="Helical" evidence="1">
    <location>
        <begin position="22"/>
        <end position="44"/>
    </location>
</feature>
<protein>
    <submittedName>
        <fullName evidence="2">Uncharacterized protein</fullName>
    </submittedName>
</protein>
<evidence type="ECO:0000256" key="1">
    <source>
        <dbReference type="SAM" id="Phobius"/>
    </source>
</evidence>
<dbReference type="AlphaFoldDB" id="A0A8J3MX86"/>
<keyword evidence="3" id="KW-1185">Reference proteome</keyword>
<comment type="caution">
    <text evidence="2">The sequence shown here is derived from an EMBL/GenBank/DDBJ whole genome shotgun (WGS) entry which is preliminary data.</text>
</comment>
<evidence type="ECO:0000313" key="2">
    <source>
        <dbReference type="EMBL" id="GHO48305.1"/>
    </source>
</evidence>
<dbReference type="EMBL" id="BNJF01000004">
    <property type="protein sequence ID" value="GHO48305.1"/>
    <property type="molecule type" value="Genomic_DNA"/>
</dbReference>
<gene>
    <name evidence="2" type="ORF">KSX_64680</name>
</gene>
<proteinExistence type="predicted"/>